<feature type="compositionally biased region" description="Basic and acidic residues" evidence="1">
    <location>
        <begin position="117"/>
        <end position="134"/>
    </location>
</feature>
<evidence type="ECO:0000313" key="2">
    <source>
        <dbReference type="EMBL" id="GMR31200.1"/>
    </source>
</evidence>
<feature type="region of interest" description="Disordered" evidence="1">
    <location>
        <begin position="113"/>
        <end position="134"/>
    </location>
</feature>
<accession>A0AAN4Z5S3</accession>
<keyword evidence="3" id="KW-1185">Reference proteome</keyword>
<gene>
    <name evidence="2" type="ORF">PMAYCL1PPCAC_01395</name>
</gene>
<evidence type="ECO:0000313" key="3">
    <source>
        <dbReference type="Proteomes" id="UP001328107"/>
    </source>
</evidence>
<feature type="non-terminal residue" evidence="2">
    <location>
        <position position="1"/>
    </location>
</feature>
<dbReference type="EMBL" id="BTRK01000001">
    <property type="protein sequence ID" value="GMR31200.1"/>
    <property type="molecule type" value="Genomic_DNA"/>
</dbReference>
<organism evidence="2 3">
    <name type="scientific">Pristionchus mayeri</name>
    <dbReference type="NCBI Taxonomy" id="1317129"/>
    <lineage>
        <taxon>Eukaryota</taxon>
        <taxon>Metazoa</taxon>
        <taxon>Ecdysozoa</taxon>
        <taxon>Nematoda</taxon>
        <taxon>Chromadorea</taxon>
        <taxon>Rhabditida</taxon>
        <taxon>Rhabditina</taxon>
        <taxon>Diplogasteromorpha</taxon>
        <taxon>Diplogasteroidea</taxon>
        <taxon>Neodiplogasteridae</taxon>
        <taxon>Pristionchus</taxon>
    </lineage>
</organism>
<name>A0AAN4Z5S3_9BILA</name>
<protein>
    <submittedName>
        <fullName evidence="2">Uncharacterized protein</fullName>
    </submittedName>
</protein>
<dbReference type="Proteomes" id="UP001328107">
    <property type="component" value="Unassembled WGS sequence"/>
</dbReference>
<reference evidence="3" key="1">
    <citation type="submission" date="2022-10" db="EMBL/GenBank/DDBJ databases">
        <title>Genome assembly of Pristionchus species.</title>
        <authorList>
            <person name="Yoshida K."/>
            <person name="Sommer R.J."/>
        </authorList>
    </citation>
    <scope>NUCLEOTIDE SEQUENCE [LARGE SCALE GENOMIC DNA]</scope>
    <source>
        <strain evidence="3">RS5460</strain>
    </source>
</reference>
<dbReference type="AlphaFoldDB" id="A0AAN4Z5S3"/>
<comment type="caution">
    <text evidence="2">The sequence shown here is derived from an EMBL/GenBank/DDBJ whole genome shotgun (WGS) entry which is preliminary data.</text>
</comment>
<feature type="non-terminal residue" evidence="2">
    <location>
        <position position="134"/>
    </location>
</feature>
<proteinExistence type="predicted"/>
<sequence length="134" mass="14859">GAEHLRVVRLEQNVAIEIIGNRLGFSPSRVAPGDLIWVYSLRLTHGFAMQALQKGIDLRNFTTLSYLEGVKSGNHPRTAFQVETFAHVTPHAAITCRLARVISTHKIVTGLACPPDHITEGDRGRRNDDRKGRP</sequence>
<evidence type="ECO:0000256" key="1">
    <source>
        <dbReference type="SAM" id="MobiDB-lite"/>
    </source>
</evidence>